<dbReference type="Proteomes" id="UP000516764">
    <property type="component" value="Chromosome"/>
</dbReference>
<comment type="catalytic activity">
    <reaction evidence="3">
        <text>[protein]-peptidylproline (omega=180) = [protein]-peptidylproline (omega=0)</text>
        <dbReference type="Rhea" id="RHEA:16237"/>
        <dbReference type="Rhea" id="RHEA-COMP:10747"/>
        <dbReference type="Rhea" id="RHEA-COMP:10748"/>
        <dbReference type="ChEBI" id="CHEBI:83833"/>
        <dbReference type="ChEBI" id="CHEBI:83834"/>
        <dbReference type="EC" id="5.2.1.8"/>
    </reaction>
</comment>
<dbReference type="OrthoDB" id="9807797at2"/>
<keyword evidence="2 3" id="KW-0413">Isomerase</keyword>
<dbReference type="InterPro" id="IPR002130">
    <property type="entry name" value="Cyclophilin-type_PPIase_dom"/>
</dbReference>
<dbReference type="Pfam" id="PF00160">
    <property type="entry name" value="Pro_isomerase"/>
    <property type="match status" value="1"/>
</dbReference>
<dbReference type="EC" id="5.2.1.8" evidence="3"/>
<dbReference type="SUPFAM" id="SSF50891">
    <property type="entry name" value="Cyclophilin-like"/>
    <property type="match status" value="1"/>
</dbReference>
<evidence type="ECO:0000256" key="1">
    <source>
        <dbReference type="ARBA" id="ARBA00023110"/>
    </source>
</evidence>
<dbReference type="PRINTS" id="PR00153">
    <property type="entry name" value="CSAPPISMRASE"/>
</dbReference>
<organism evidence="5 6">
    <name type="scientific">Polaribacter haliotis</name>
    <dbReference type="NCBI Taxonomy" id="1888915"/>
    <lineage>
        <taxon>Bacteria</taxon>
        <taxon>Pseudomonadati</taxon>
        <taxon>Bacteroidota</taxon>
        <taxon>Flavobacteriia</taxon>
        <taxon>Flavobacteriales</taxon>
        <taxon>Flavobacteriaceae</taxon>
    </lineage>
</organism>
<dbReference type="RefSeq" id="WP_088355175.1">
    <property type="nucleotide sequence ID" value="NZ_CP061813.1"/>
</dbReference>
<dbReference type="PANTHER" id="PTHR45625">
    <property type="entry name" value="PEPTIDYL-PROLYL CIS-TRANS ISOMERASE-RELATED"/>
    <property type="match status" value="1"/>
</dbReference>
<keyword evidence="6" id="KW-1185">Reference proteome</keyword>
<dbReference type="InterPro" id="IPR029000">
    <property type="entry name" value="Cyclophilin-like_dom_sf"/>
</dbReference>
<evidence type="ECO:0000259" key="4">
    <source>
        <dbReference type="PROSITE" id="PS50072"/>
    </source>
</evidence>
<evidence type="ECO:0000313" key="5">
    <source>
        <dbReference type="EMBL" id="QOD61649.1"/>
    </source>
</evidence>
<dbReference type="InterPro" id="IPR044666">
    <property type="entry name" value="Cyclophilin_A-like"/>
</dbReference>
<dbReference type="PROSITE" id="PS50072">
    <property type="entry name" value="CSA_PPIASE_2"/>
    <property type="match status" value="1"/>
</dbReference>
<evidence type="ECO:0000256" key="2">
    <source>
        <dbReference type="ARBA" id="ARBA00023235"/>
    </source>
</evidence>
<proteinExistence type="inferred from homology"/>
<name>A0A7L8AIM7_9FLAO</name>
<gene>
    <name evidence="5" type="ORF">H9I45_04145</name>
</gene>
<protein>
    <recommendedName>
        <fullName evidence="3">Peptidyl-prolyl cis-trans isomerase</fullName>
        <shortName evidence="3">PPIase</shortName>
        <ecNumber evidence="3">5.2.1.8</ecNumber>
    </recommendedName>
</protein>
<reference evidence="5 6" key="1">
    <citation type="journal article" date="2016" name="Int. J. Syst. Evol. Microbiol.">
        <title>Polaribacter haliotis sp. nov., isolated from the gut of abalone Haliotis discus hannai.</title>
        <authorList>
            <person name="Kim Y.O."/>
            <person name="Park I.S."/>
            <person name="Park S."/>
            <person name="Nam B.H."/>
            <person name="Park J.M."/>
            <person name="Kim D.G."/>
            <person name="Yoon J.H."/>
        </authorList>
    </citation>
    <scope>NUCLEOTIDE SEQUENCE [LARGE SCALE GENOMIC DNA]</scope>
    <source>
        <strain evidence="5 6">KCTC 52418</strain>
    </source>
</reference>
<comment type="similarity">
    <text evidence="3">Belongs to the cyclophilin-type PPIase family.</text>
</comment>
<dbReference type="CDD" id="cd00317">
    <property type="entry name" value="cyclophilin"/>
    <property type="match status" value="1"/>
</dbReference>
<evidence type="ECO:0000313" key="6">
    <source>
        <dbReference type="Proteomes" id="UP000516764"/>
    </source>
</evidence>
<dbReference type="Gene3D" id="2.40.100.10">
    <property type="entry name" value="Cyclophilin-like"/>
    <property type="match status" value="1"/>
</dbReference>
<feature type="domain" description="PPIase cyclophilin-type" evidence="4">
    <location>
        <begin position="82"/>
        <end position="228"/>
    </location>
</feature>
<dbReference type="AlphaFoldDB" id="A0A7L8AIM7"/>
<keyword evidence="1 3" id="KW-0697">Rotamase</keyword>
<dbReference type="EMBL" id="CP061813">
    <property type="protein sequence ID" value="QOD61649.1"/>
    <property type="molecule type" value="Genomic_DNA"/>
</dbReference>
<dbReference type="KEGG" id="phal:H9I45_04145"/>
<dbReference type="GO" id="GO:0003755">
    <property type="term" value="F:peptidyl-prolyl cis-trans isomerase activity"/>
    <property type="evidence" value="ECO:0007669"/>
    <property type="project" value="UniProtKB-UniRule"/>
</dbReference>
<evidence type="ECO:0000256" key="3">
    <source>
        <dbReference type="RuleBase" id="RU363019"/>
    </source>
</evidence>
<comment type="function">
    <text evidence="3">PPIases accelerate the folding of proteins. It catalyzes the cis-trans isomerization of proline imidic peptide bonds in oligopeptides.</text>
</comment>
<dbReference type="PANTHER" id="PTHR45625:SF4">
    <property type="entry name" value="PEPTIDYLPROLYL ISOMERASE DOMAIN AND WD REPEAT-CONTAINING PROTEIN 1"/>
    <property type="match status" value="1"/>
</dbReference>
<accession>A0A7L8AIM7</accession>
<sequence>MKIFIKLFLVIFLLSFYQCKSEKKIDEKTDETSITKKKIKKVLEKKVEKRWDSLNKDNVEAFFTEYGKLNKENKVIIKTKFGNIKLRLYNDVPIHRANFIFLTKLKYFNTTEIYRVAKNFVIQGGNSDETYTLKQRRLYGNYRIKPEFKNHRKHKYGALAAARDWEDNPNKLSNPFEFYMVHNRNGAHHLNKEHTVFGEVISGFDTMDKISKVKVGVDEWPEEDIKMTIEILE</sequence>